<dbReference type="GO" id="GO:0005737">
    <property type="term" value="C:cytoplasm"/>
    <property type="evidence" value="ECO:0007669"/>
    <property type="project" value="UniProtKB-SubCell"/>
</dbReference>
<comment type="caution">
    <text evidence="13">Lacks conserved residue(s) required for the propagation of feature annotation.</text>
</comment>
<feature type="domain" description="Mur ligase C-terminal" evidence="16">
    <location>
        <begin position="366"/>
        <end position="492"/>
    </location>
</feature>
<accession>A0A495RHN5</accession>
<dbReference type="Gene3D" id="3.40.1190.10">
    <property type="entry name" value="Mur-like, catalytic domain"/>
    <property type="match status" value="1"/>
</dbReference>
<dbReference type="GO" id="GO:0009252">
    <property type="term" value="P:peptidoglycan biosynthetic process"/>
    <property type="evidence" value="ECO:0007669"/>
    <property type="project" value="UniProtKB-UniRule"/>
</dbReference>
<dbReference type="InterPro" id="IPR035911">
    <property type="entry name" value="MurE/MurF_N"/>
</dbReference>
<dbReference type="InterPro" id="IPR000713">
    <property type="entry name" value="Mur_ligase_N"/>
</dbReference>
<dbReference type="InterPro" id="IPR004101">
    <property type="entry name" value="Mur_ligase_C"/>
</dbReference>
<evidence type="ECO:0000256" key="10">
    <source>
        <dbReference type="ARBA" id="ARBA00075482"/>
    </source>
</evidence>
<dbReference type="Pfam" id="PF02875">
    <property type="entry name" value="Mur_ligase_C"/>
    <property type="match status" value="1"/>
</dbReference>
<dbReference type="GO" id="GO:0008765">
    <property type="term" value="F:UDP-N-acetylmuramoylalanyl-D-glutamate-2,6-diaminopimelate ligase activity"/>
    <property type="evidence" value="ECO:0007669"/>
    <property type="project" value="UniProtKB-UniRule"/>
</dbReference>
<keyword evidence="13" id="KW-0460">Magnesium</keyword>
<evidence type="ECO:0000259" key="16">
    <source>
        <dbReference type="Pfam" id="PF02875"/>
    </source>
</evidence>
<feature type="binding site" evidence="13">
    <location>
        <begin position="131"/>
        <end position="137"/>
    </location>
    <ligand>
        <name>ATP</name>
        <dbReference type="ChEBI" id="CHEBI:30616"/>
    </ligand>
</feature>
<evidence type="ECO:0000256" key="11">
    <source>
        <dbReference type="ARBA" id="ARBA00076158"/>
    </source>
</evidence>
<gene>
    <name evidence="13" type="primary">murE</name>
    <name evidence="18" type="ORF">DES39_0145</name>
</gene>
<evidence type="ECO:0000259" key="15">
    <source>
        <dbReference type="Pfam" id="PF01225"/>
    </source>
</evidence>
<dbReference type="EMBL" id="RBWY01000001">
    <property type="protein sequence ID" value="RKS86939.1"/>
    <property type="molecule type" value="Genomic_DNA"/>
</dbReference>
<evidence type="ECO:0000256" key="2">
    <source>
        <dbReference type="ARBA" id="ARBA00022618"/>
    </source>
</evidence>
<evidence type="ECO:0000256" key="3">
    <source>
        <dbReference type="ARBA" id="ARBA00022960"/>
    </source>
</evidence>
<evidence type="ECO:0000313" key="19">
    <source>
        <dbReference type="Proteomes" id="UP000278542"/>
    </source>
</evidence>
<comment type="catalytic activity">
    <reaction evidence="7 13">
        <text>UDP-N-acetyl-alpha-D-muramoyl-L-alanyl-D-glutamate + meso-2,6-diaminopimelate + ATP = UDP-N-acetyl-alpha-D-muramoyl-L-alanyl-gamma-D-glutamyl-meso-2,6-diaminopimelate + ADP + phosphate + H(+)</text>
        <dbReference type="Rhea" id="RHEA:23676"/>
        <dbReference type="ChEBI" id="CHEBI:15378"/>
        <dbReference type="ChEBI" id="CHEBI:30616"/>
        <dbReference type="ChEBI" id="CHEBI:43474"/>
        <dbReference type="ChEBI" id="CHEBI:57791"/>
        <dbReference type="ChEBI" id="CHEBI:83900"/>
        <dbReference type="ChEBI" id="CHEBI:83905"/>
        <dbReference type="ChEBI" id="CHEBI:456216"/>
        <dbReference type="EC" id="6.3.2.13"/>
    </reaction>
</comment>
<dbReference type="InterPro" id="IPR013221">
    <property type="entry name" value="Mur_ligase_cen"/>
</dbReference>
<evidence type="ECO:0000256" key="9">
    <source>
        <dbReference type="ARBA" id="ARBA00072883"/>
    </source>
</evidence>
<keyword evidence="3 13" id="KW-0133">Cell shape</keyword>
<feature type="binding site" evidence="13">
    <location>
        <position position="494"/>
    </location>
    <ligand>
        <name>meso-2,6-diaminopimelate</name>
        <dbReference type="ChEBI" id="CHEBI:57791"/>
    </ligand>
</feature>
<keyword evidence="19" id="KW-1185">Reference proteome</keyword>
<evidence type="ECO:0000256" key="13">
    <source>
        <dbReference type="HAMAP-Rule" id="MF_00208"/>
    </source>
</evidence>
<comment type="PTM">
    <text evidence="13">Carboxylation is probably crucial for Mg(2+) binding and, consequently, for the gamma-phosphate positioning of ATP.</text>
</comment>
<keyword evidence="4 13" id="KW-0573">Peptidoglycan synthesis</keyword>
<feature type="short sequence motif" description="Meso-diaminopimelate recognition motif" evidence="13">
    <location>
        <begin position="439"/>
        <end position="442"/>
    </location>
</feature>
<dbReference type="InterPro" id="IPR036615">
    <property type="entry name" value="Mur_ligase_C_dom_sf"/>
</dbReference>
<feature type="binding site" evidence="13">
    <location>
        <position position="40"/>
    </location>
    <ligand>
        <name>UDP-N-acetyl-alpha-D-muramoyl-L-alanyl-D-glutamate</name>
        <dbReference type="ChEBI" id="CHEBI:83900"/>
    </ligand>
</feature>
<feature type="binding site" evidence="13">
    <location>
        <position position="200"/>
    </location>
    <ligand>
        <name>UDP-N-acetyl-alpha-D-muramoyl-L-alanyl-D-glutamate</name>
        <dbReference type="ChEBI" id="CHEBI:83900"/>
    </ligand>
</feature>
<dbReference type="InterPro" id="IPR005761">
    <property type="entry name" value="UDP-N-AcMur-Glu-dNH2Pim_ligase"/>
</dbReference>
<name>A0A495RHN5_9GAMM</name>
<dbReference type="GO" id="GO:0005524">
    <property type="term" value="F:ATP binding"/>
    <property type="evidence" value="ECO:0007669"/>
    <property type="project" value="UniProtKB-UniRule"/>
</dbReference>
<evidence type="ECO:0000256" key="14">
    <source>
        <dbReference type="RuleBase" id="RU004135"/>
    </source>
</evidence>
<keyword evidence="6 13" id="KW-0961">Cell wall biogenesis/degradation</keyword>
<evidence type="ECO:0000256" key="8">
    <source>
        <dbReference type="ARBA" id="ARBA00066633"/>
    </source>
</evidence>
<sequence>MANYSLEKLIKYFNAKVQSKEAHAIFSSKNYAINQLKLDSRLVSTNDIFVALKGQCRDGKDFIAQAIDAGAIAILVETNQHSDDGIVTYYQPNNRPCIRIDVYQLSQRISAFAAEFYGYPSDKMRVVGVTGTNGKTTVTQLIAQWAVLLGKKSAVLGTIGNGVLGQLTPSANTTPSNVDIQHYLADFLANKVDVVAMEVSSHGLALGRVEDVSFSASVFTNLSRDHLDFHHTMAKYETAKWSLFSPAKTELAVISSGKRIINYDDTVGNAWINRLDDVMVVSANPDYLMRIRQLDKPYIAVSSLEYHNKGVSIHFDSSFGHGTLESRLFGAFNVSNLLVSFATLLALDFPFSRLVNTASYLLPVTGRMEIFTGAGKPTAIVDYAHTPDALDKALSAAKEHCHGRLWVIFGCGGDRDNGKRSLMAKVAQSYTDNIIVTNDNPRTEDQDQIIEDILKGFSQGLRVEVIKERYQAIKWAMKQANEDDVILIAGKGHEDYQIIGEIKHHYSDREAVQQLLGIAE</sequence>
<dbReference type="OrthoDB" id="9800958at2"/>
<reference evidence="18 19" key="1">
    <citation type="submission" date="2018-10" db="EMBL/GenBank/DDBJ databases">
        <title>Genomic Encyclopedia of Type Strains, Phase IV (KMG-IV): sequencing the most valuable type-strain genomes for metagenomic binning, comparative biology and taxonomic classification.</title>
        <authorList>
            <person name="Goeker M."/>
        </authorList>
    </citation>
    <scope>NUCLEOTIDE SEQUENCE [LARGE SCALE GENOMIC DNA]</scope>
    <source>
        <strain evidence="18 19">DSM 22228</strain>
    </source>
</reference>
<dbReference type="RefSeq" id="WP_121143863.1">
    <property type="nucleotide sequence ID" value="NZ_RBWY01000001.1"/>
</dbReference>
<dbReference type="PANTHER" id="PTHR23135:SF4">
    <property type="entry name" value="UDP-N-ACETYLMURAMOYL-L-ALANYL-D-GLUTAMATE--2,6-DIAMINOPIMELATE LIGASE MURE HOMOLOG, CHLOROPLASTIC"/>
    <property type="match status" value="1"/>
</dbReference>
<dbReference type="Pfam" id="PF08245">
    <property type="entry name" value="Mur_ligase_M"/>
    <property type="match status" value="1"/>
</dbReference>
<dbReference type="NCBIfam" id="NF001123">
    <property type="entry name" value="PRK00139.1-1"/>
    <property type="match status" value="1"/>
</dbReference>
<proteinExistence type="inferred from homology"/>
<dbReference type="SUPFAM" id="SSF53244">
    <property type="entry name" value="MurD-like peptide ligases, peptide-binding domain"/>
    <property type="match status" value="1"/>
</dbReference>
<feature type="domain" description="Mur ligase N-terminal catalytic" evidence="15">
    <location>
        <begin position="33"/>
        <end position="116"/>
    </location>
</feature>
<feature type="binding site" evidence="13">
    <location>
        <begin position="173"/>
        <end position="174"/>
    </location>
    <ligand>
        <name>UDP-N-acetyl-alpha-D-muramoyl-L-alanyl-D-glutamate</name>
        <dbReference type="ChEBI" id="CHEBI:83900"/>
    </ligand>
</feature>
<evidence type="ECO:0000259" key="17">
    <source>
        <dbReference type="Pfam" id="PF08245"/>
    </source>
</evidence>
<evidence type="ECO:0000256" key="7">
    <source>
        <dbReference type="ARBA" id="ARBA00050251"/>
    </source>
</evidence>
<dbReference type="Proteomes" id="UP000278542">
    <property type="component" value="Unassembled WGS sequence"/>
</dbReference>
<evidence type="ECO:0000256" key="12">
    <source>
        <dbReference type="ARBA" id="ARBA00081560"/>
    </source>
</evidence>
<keyword evidence="13" id="KW-0963">Cytoplasm</keyword>
<comment type="function">
    <text evidence="13">Catalyzes the addition of meso-diaminopimelic acid to the nucleotide precursor UDP-N-acetylmuramoyl-L-alanyl-D-glutamate (UMAG) in the biosynthesis of bacterial cell-wall peptidoglycan.</text>
</comment>
<feature type="binding site" evidence="13">
    <location>
        <position position="38"/>
    </location>
    <ligand>
        <name>UDP-N-acetyl-alpha-D-muramoyl-L-alanyl-D-glutamate</name>
        <dbReference type="ChEBI" id="CHEBI:83900"/>
    </ligand>
</feature>
<dbReference type="PANTHER" id="PTHR23135">
    <property type="entry name" value="MUR LIGASE FAMILY MEMBER"/>
    <property type="match status" value="1"/>
</dbReference>
<dbReference type="UniPathway" id="UPA00219"/>
<dbReference type="NCBIfam" id="TIGR01085">
    <property type="entry name" value="murE"/>
    <property type="match status" value="1"/>
</dbReference>
<feature type="binding site" evidence="13">
    <location>
        <begin position="439"/>
        <end position="442"/>
    </location>
    <ligand>
        <name>meso-2,6-diaminopimelate</name>
        <dbReference type="ChEBI" id="CHEBI:57791"/>
    </ligand>
</feature>
<dbReference type="EC" id="6.3.2.13" evidence="8 13"/>
<dbReference type="SUPFAM" id="SSF53623">
    <property type="entry name" value="MurD-like peptide ligases, catalytic domain"/>
    <property type="match status" value="1"/>
</dbReference>
<keyword evidence="13" id="KW-0067">ATP-binding</keyword>
<comment type="caution">
    <text evidence="18">The sequence shown here is derived from an EMBL/GenBank/DDBJ whole genome shotgun (WGS) entry which is preliminary data.</text>
</comment>
<dbReference type="GO" id="GO:0051301">
    <property type="term" value="P:cell division"/>
    <property type="evidence" value="ECO:0007669"/>
    <property type="project" value="UniProtKB-KW"/>
</dbReference>
<keyword evidence="2 13" id="KW-0132">Cell division</keyword>
<organism evidence="18 19">
    <name type="scientific">Orbus hercynius</name>
    <dbReference type="NCBI Taxonomy" id="593135"/>
    <lineage>
        <taxon>Bacteria</taxon>
        <taxon>Pseudomonadati</taxon>
        <taxon>Pseudomonadota</taxon>
        <taxon>Gammaproteobacteria</taxon>
        <taxon>Orbales</taxon>
        <taxon>Orbaceae</taxon>
        <taxon>Orbus</taxon>
    </lineage>
</organism>
<dbReference type="GO" id="GO:0000287">
    <property type="term" value="F:magnesium ion binding"/>
    <property type="evidence" value="ECO:0007669"/>
    <property type="project" value="UniProtKB-UniRule"/>
</dbReference>
<evidence type="ECO:0000313" key="18">
    <source>
        <dbReference type="EMBL" id="RKS86939.1"/>
    </source>
</evidence>
<dbReference type="Pfam" id="PF01225">
    <property type="entry name" value="Mur_ligase"/>
    <property type="match status" value="1"/>
</dbReference>
<feature type="domain" description="Mur ligase central" evidence="17">
    <location>
        <begin position="129"/>
        <end position="343"/>
    </location>
</feature>
<dbReference type="GO" id="GO:0008360">
    <property type="term" value="P:regulation of cell shape"/>
    <property type="evidence" value="ECO:0007669"/>
    <property type="project" value="UniProtKB-KW"/>
</dbReference>
<keyword evidence="13 18" id="KW-0436">Ligase</keyword>
<feature type="binding site" evidence="13">
    <location>
        <position position="208"/>
    </location>
    <ligand>
        <name>UDP-N-acetyl-alpha-D-muramoyl-L-alanyl-D-glutamate</name>
        <dbReference type="ChEBI" id="CHEBI:83900"/>
    </ligand>
</feature>
<dbReference type="FunFam" id="3.90.190.20:FF:000006">
    <property type="entry name" value="UDP-N-acetylmuramoyl-L-alanyl-D-glutamate--2,6-diaminopimelate ligase"/>
    <property type="match status" value="1"/>
</dbReference>
<dbReference type="InterPro" id="IPR036565">
    <property type="entry name" value="Mur-like_cat_sf"/>
</dbReference>
<keyword evidence="5 13" id="KW-0131">Cell cycle</keyword>
<evidence type="ECO:0000256" key="1">
    <source>
        <dbReference type="ARBA" id="ARBA00005898"/>
    </source>
</evidence>
<comment type="subcellular location">
    <subcellularLocation>
        <location evidence="13 14">Cytoplasm</location>
    </subcellularLocation>
</comment>
<dbReference type="AlphaFoldDB" id="A0A495RHN5"/>
<comment type="pathway">
    <text evidence="13 14">Cell wall biogenesis; peptidoglycan biosynthesis.</text>
</comment>
<evidence type="ECO:0000256" key="4">
    <source>
        <dbReference type="ARBA" id="ARBA00022984"/>
    </source>
</evidence>
<dbReference type="NCBIfam" id="NF001126">
    <property type="entry name" value="PRK00139.1-4"/>
    <property type="match status" value="1"/>
</dbReference>
<keyword evidence="13" id="KW-0547">Nucleotide-binding</keyword>
<evidence type="ECO:0000256" key="5">
    <source>
        <dbReference type="ARBA" id="ARBA00023306"/>
    </source>
</evidence>
<dbReference type="GO" id="GO:0071555">
    <property type="term" value="P:cell wall organization"/>
    <property type="evidence" value="ECO:0007669"/>
    <property type="project" value="UniProtKB-KW"/>
</dbReference>
<protein>
    <recommendedName>
        <fullName evidence="9 13">UDP-N-acetylmuramoyl-L-alanyl-D-glutamate--2,6-diaminopimelate ligase</fullName>
        <ecNumber evidence="8 13">6.3.2.13</ecNumber>
    </recommendedName>
    <alternativeName>
        <fullName evidence="10 13">Meso-A2pm-adding enzyme</fullName>
    </alternativeName>
    <alternativeName>
        <fullName evidence="11 13">Meso-diaminopimelate-adding enzyme</fullName>
    </alternativeName>
    <alternativeName>
        <fullName evidence="12 13">UDP-MurNAc-L-Ala-D-Glu:meso-diaminopimelate ligase</fullName>
    </alternativeName>
    <alternativeName>
        <fullName evidence="13">UDP-MurNAc-tripeptide synthetase</fullName>
    </alternativeName>
    <alternativeName>
        <fullName evidence="13">UDP-N-acetylmuramyl-tripeptide synthetase</fullName>
    </alternativeName>
</protein>
<dbReference type="HAMAP" id="MF_00208">
    <property type="entry name" value="MurE"/>
    <property type="match status" value="1"/>
</dbReference>
<feature type="binding site" evidence="13">
    <location>
        <position position="415"/>
    </location>
    <ligand>
        <name>meso-2,6-diaminopimelate</name>
        <dbReference type="ChEBI" id="CHEBI:57791"/>
    </ligand>
</feature>
<feature type="binding site" evidence="13">
    <location>
        <position position="490"/>
    </location>
    <ligand>
        <name>meso-2,6-diaminopimelate</name>
        <dbReference type="ChEBI" id="CHEBI:57791"/>
    </ligand>
</feature>
<comment type="cofactor">
    <cofactor evidence="13">
        <name>Mg(2+)</name>
        <dbReference type="ChEBI" id="CHEBI:18420"/>
    </cofactor>
</comment>
<dbReference type="Gene3D" id="3.40.1390.10">
    <property type="entry name" value="MurE/MurF, N-terminal domain"/>
    <property type="match status" value="1"/>
</dbReference>
<evidence type="ECO:0000256" key="6">
    <source>
        <dbReference type="ARBA" id="ARBA00023316"/>
    </source>
</evidence>
<dbReference type="Gene3D" id="3.90.190.20">
    <property type="entry name" value="Mur ligase, C-terminal domain"/>
    <property type="match status" value="1"/>
</dbReference>
<dbReference type="SUPFAM" id="SSF63418">
    <property type="entry name" value="MurE/MurF N-terminal domain"/>
    <property type="match status" value="1"/>
</dbReference>
<comment type="similarity">
    <text evidence="1 13">Belongs to the MurCDEF family. MurE subfamily.</text>
</comment>
<feature type="binding site" evidence="13">
    <location>
        <position position="172"/>
    </location>
    <ligand>
        <name>UDP-N-acetyl-alpha-D-muramoyl-L-alanyl-D-glutamate</name>
        <dbReference type="ChEBI" id="CHEBI:83900"/>
    </ligand>
</feature>
<feature type="modified residue" description="N6-carboxylysine" evidence="13">
    <location>
        <position position="240"/>
    </location>
</feature>